<name>A0A0F9LJ78_9ZZZZ</name>
<accession>A0A0F9LJ78</accession>
<dbReference type="EMBL" id="LAZR01006056">
    <property type="protein sequence ID" value="KKM95064.1"/>
    <property type="molecule type" value="Genomic_DNA"/>
</dbReference>
<evidence type="ECO:0000313" key="1">
    <source>
        <dbReference type="EMBL" id="KKM95064.1"/>
    </source>
</evidence>
<reference evidence="1" key="1">
    <citation type="journal article" date="2015" name="Nature">
        <title>Complex archaea that bridge the gap between prokaryotes and eukaryotes.</title>
        <authorList>
            <person name="Spang A."/>
            <person name="Saw J.H."/>
            <person name="Jorgensen S.L."/>
            <person name="Zaremba-Niedzwiedzka K."/>
            <person name="Martijn J."/>
            <person name="Lind A.E."/>
            <person name="van Eijk R."/>
            <person name="Schleper C."/>
            <person name="Guy L."/>
            <person name="Ettema T.J."/>
        </authorList>
    </citation>
    <scope>NUCLEOTIDE SEQUENCE</scope>
</reference>
<comment type="caution">
    <text evidence="1">The sequence shown here is derived from an EMBL/GenBank/DDBJ whole genome shotgun (WGS) entry which is preliminary data.</text>
</comment>
<protein>
    <submittedName>
        <fullName evidence="1">Uncharacterized protein</fullName>
    </submittedName>
</protein>
<sequence>DLVDHAEASYDGAAGGRPYFVGAVHRYRRCA</sequence>
<dbReference type="AlphaFoldDB" id="A0A0F9LJ78"/>
<gene>
    <name evidence="1" type="ORF">LCGC14_1191910</name>
</gene>
<feature type="non-terminal residue" evidence="1">
    <location>
        <position position="1"/>
    </location>
</feature>
<proteinExistence type="predicted"/>
<organism evidence="1">
    <name type="scientific">marine sediment metagenome</name>
    <dbReference type="NCBI Taxonomy" id="412755"/>
    <lineage>
        <taxon>unclassified sequences</taxon>
        <taxon>metagenomes</taxon>
        <taxon>ecological metagenomes</taxon>
    </lineage>
</organism>